<dbReference type="EMBL" id="JABFAI010000030">
    <property type="protein sequence ID" value="KAF4959702.1"/>
    <property type="molecule type" value="Genomic_DNA"/>
</dbReference>
<evidence type="ECO:0000313" key="1">
    <source>
        <dbReference type="EMBL" id="KAF4959702.1"/>
    </source>
</evidence>
<reference evidence="1" key="1">
    <citation type="journal article" date="2020" name="BMC Genomics">
        <title>Correction to: Identification and distribution of gene clusters required for synthesis of sphingolipid metabolism inhibitors in diverse species of the filamentous fungus Fusarium.</title>
        <authorList>
            <person name="Kim H.S."/>
            <person name="Lohmar J.M."/>
            <person name="Busman M."/>
            <person name="Brown D.W."/>
            <person name="Naumann T.A."/>
            <person name="Divon H.H."/>
            <person name="Lysoe E."/>
            <person name="Uhlig S."/>
            <person name="Proctor R.H."/>
        </authorList>
    </citation>
    <scope>NUCLEOTIDE SEQUENCE</scope>
    <source>
        <strain evidence="1">NRRL 45417</strain>
    </source>
</reference>
<dbReference type="Proteomes" id="UP000604273">
    <property type="component" value="Unassembled WGS sequence"/>
</dbReference>
<keyword evidence="2" id="KW-1185">Reference proteome</keyword>
<comment type="caution">
    <text evidence="1">The sequence shown here is derived from an EMBL/GenBank/DDBJ whole genome shotgun (WGS) entry which is preliminary data.</text>
</comment>
<accession>A0A8H4X2N2</accession>
<name>A0A8H4X2N2_9HYPO</name>
<dbReference type="AlphaFoldDB" id="A0A8H4X2N2"/>
<gene>
    <name evidence="1" type="ORF">FGADI_1476</name>
</gene>
<evidence type="ECO:0000313" key="2">
    <source>
        <dbReference type="Proteomes" id="UP000604273"/>
    </source>
</evidence>
<protein>
    <submittedName>
        <fullName evidence="1">Uncharacterized protein</fullName>
    </submittedName>
</protein>
<sequence length="105" mass="12053">MAIRWLGKDMDPVYFTNYFLELRETYRTLKQSVVGFDEIETTNSRRITECIELGERVSSLNDEAPSCKRLIVEKSAACALKMNVQRPWLRAPLIALAATSVIVHY</sequence>
<reference evidence="1" key="2">
    <citation type="submission" date="2020-05" db="EMBL/GenBank/DDBJ databases">
        <authorList>
            <person name="Kim H.-S."/>
            <person name="Proctor R.H."/>
            <person name="Brown D.W."/>
        </authorList>
    </citation>
    <scope>NUCLEOTIDE SEQUENCE</scope>
    <source>
        <strain evidence="1">NRRL 45417</strain>
    </source>
</reference>
<organism evidence="1 2">
    <name type="scientific">Fusarium gaditjirri</name>
    <dbReference type="NCBI Taxonomy" id="282569"/>
    <lineage>
        <taxon>Eukaryota</taxon>
        <taxon>Fungi</taxon>
        <taxon>Dikarya</taxon>
        <taxon>Ascomycota</taxon>
        <taxon>Pezizomycotina</taxon>
        <taxon>Sordariomycetes</taxon>
        <taxon>Hypocreomycetidae</taxon>
        <taxon>Hypocreales</taxon>
        <taxon>Nectriaceae</taxon>
        <taxon>Fusarium</taxon>
        <taxon>Fusarium nisikadoi species complex</taxon>
    </lineage>
</organism>
<proteinExistence type="predicted"/>